<dbReference type="GO" id="GO:0003676">
    <property type="term" value="F:nucleic acid binding"/>
    <property type="evidence" value="ECO:0007669"/>
    <property type="project" value="InterPro"/>
</dbReference>
<dbReference type="EMBL" id="CAJVPJ010001932">
    <property type="protein sequence ID" value="CAG8608272.1"/>
    <property type="molecule type" value="Genomic_DNA"/>
</dbReference>
<feature type="region of interest" description="Disordered" evidence="1">
    <location>
        <begin position="253"/>
        <end position="274"/>
    </location>
</feature>
<dbReference type="Proteomes" id="UP000789572">
    <property type="component" value="Unassembled WGS sequence"/>
</dbReference>
<organism evidence="2 3">
    <name type="scientific">Paraglomus occultum</name>
    <dbReference type="NCBI Taxonomy" id="144539"/>
    <lineage>
        <taxon>Eukaryota</taxon>
        <taxon>Fungi</taxon>
        <taxon>Fungi incertae sedis</taxon>
        <taxon>Mucoromycota</taxon>
        <taxon>Glomeromycotina</taxon>
        <taxon>Glomeromycetes</taxon>
        <taxon>Paraglomerales</taxon>
        <taxon>Paraglomeraceae</taxon>
        <taxon>Paraglomus</taxon>
    </lineage>
</organism>
<comment type="caution">
    <text evidence="2">The sequence shown here is derived from an EMBL/GenBank/DDBJ whole genome shotgun (WGS) entry which is preliminary data.</text>
</comment>
<gene>
    <name evidence="2" type="ORF">POCULU_LOCUS7821</name>
</gene>
<evidence type="ECO:0000256" key="1">
    <source>
        <dbReference type="SAM" id="MobiDB-lite"/>
    </source>
</evidence>
<accession>A0A9N9GKE4</accession>
<sequence>MAQAQDNGYRYIVHMRDHFTKFSWARAIKQKTADNVAQFIYEIFLMFGPSSILQCDNGSEFSHIEERLGVIVRIWCDENNDENNDDINDENEENEVEVASDIDPMDLAETVTAQDDDIDTDAFVHTNTASTSNVEFSSTIEGEARIDLREMCAESNVDFSDSENDISENPFNGPSEDEFRYNWDEFQQQMNDIFRQQIEPPDVPRKYILDALIEVRVFENRGECSLESAKLWRSKLDGWLKKMTELRIVRKLNKEANKRQPKPRPVSKSKGKLPETDFFMNNTYVVPWNQLRSFWIAYFGPQEGFPQGVSMREVRDTLRQCMRFINSPGVNVDEMTSWKERFERWINEAEDLTRANDES</sequence>
<protein>
    <submittedName>
        <fullName evidence="2">744_t:CDS:1</fullName>
    </submittedName>
</protein>
<evidence type="ECO:0000313" key="3">
    <source>
        <dbReference type="Proteomes" id="UP000789572"/>
    </source>
</evidence>
<dbReference type="SUPFAM" id="SSF53098">
    <property type="entry name" value="Ribonuclease H-like"/>
    <property type="match status" value="1"/>
</dbReference>
<evidence type="ECO:0000313" key="2">
    <source>
        <dbReference type="EMBL" id="CAG8608272.1"/>
    </source>
</evidence>
<feature type="compositionally biased region" description="Basic residues" evidence="1">
    <location>
        <begin position="259"/>
        <end position="271"/>
    </location>
</feature>
<dbReference type="InterPro" id="IPR036397">
    <property type="entry name" value="RNaseH_sf"/>
</dbReference>
<dbReference type="OrthoDB" id="95964at2759"/>
<reference evidence="2" key="1">
    <citation type="submission" date="2021-06" db="EMBL/GenBank/DDBJ databases">
        <authorList>
            <person name="Kallberg Y."/>
            <person name="Tangrot J."/>
            <person name="Rosling A."/>
        </authorList>
    </citation>
    <scope>NUCLEOTIDE SEQUENCE</scope>
    <source>
        <strain evidence="2">IA702</strain>
    </source>
</reference>
<feature type="non-terminal residue" evidence="2">
    <location>
        <position position="359"/>
    </location>
</feature>
<dbReference type="AlphaFoldDB" id="A0A9N9GKE4"/>
<proteinExistence type="predicted"/>
<dbReference type="Gene3D" id="3.30.420.10">
    <property type="entry name" value="Ribonuclease H-like superfamily/Ribonuclease H"/>
    <property type="match status" value="1"/>
</dbReference>
<dbReference type="InterPro" id="IPR012337">
    <property type="entry name" value="RNaseH-like_sf"/>
</dbReference>
<keyword evidence="3" id="KW-1185">Reference proteome</keyword>
<name>A0A9N9GKE4_9GLOM</name>